<evidence type="ECO:0000259" key="2">
    <source>
        <dbReference type="Pfam" id="PF04069"/>
    </source>
</evidence>
<keyword evidence="4" id="KW-1185">Reference proteome</keyword>
<sequence>MTHLNAAADPSRRRRTSAPAAGSRAPRARLAVLAGGLAGTLALAGCGTAGETEPAPSTVATPLTLAAPESTEARIAAHIYAGALRDAGFKAAVAVEPGDRAGYLADVESGGVDVVVDYTGSLLTRYDAGADATEPGDVTAALREALPEGTELLDPAEADRAPVLVTTRARSVGDEIDALSDLGEVCSGLTFAGPSAFAGEERGLSLLAEELECTPGTYASKEDPAEILDDLLTDSAQIAVLPRTYPGIGRNGLVALEDSGQFFRAQQVATLVHAETVPDEARDALGRVSNDLTTEEMLRLNGQTVGDAPLTPRQAAETWLAEHGFGS</sequence>
<reference evidence="4" key="1">
    <citation type="journal article" date="2019" name="Int. J. Syst. Evol. Microbiol.">
        <title>The Global Catalogue of Microorganisms (GCM) 10K type strain sequencing project: providing services to taxonomists for standard genome sequencing and annotation.</title>
        <authorList>
            <consortium name="The Broad Institute Genomics Platform"/>
            <consortium name="The Broad Institute Genome Sequencing Center for Infectious Disease"/>
            <person name="Wu L."/>
            <person name="Ma J."/>
        </authorList>
    </citation>
    <scope>NUCLEOTIDE SEQUENCE [LARGE SCALE GENOMIC DNA]</scope>
    <source>
        <strain evidence="4">JCM 16961</strain>
    </source>
</reference>
<dbReference type="SUPFAM" id="SSF53850">
    <property type="entry name" value="Periplasmic binding protein-like II"/>
    <property type="match status" value="1"/>
</dbReference>
<organism evidence="3 4">
    <name type="scientific">Zhihengliuella alba</name>
    <dbReference type="NCBI Taxonomy" id="547018"/>
    <lineage>
        <taxon>Bacteria</taxon>
        <taxon>Bacillati</taxon>
        <taxon>Actinomycetota</taxon>
        <taxon>Actinomycetes</taxon>
        <taxon>Micrococcales</taxon>
        <taxon>Micrococcaceae</taxon>
        <taxon>Zhihengliuella</taxon>
    </lineage>
</organism>
<feature type="region of interest" description="Disordered" evidence="1">
    <location>
        <begin position="1"/>
        <end position="24"/>
    </location>
</feature>
<dbReference type="InterPro" id="IPR007210">
    <property type="entry name" value="ABC_Gly_betaine_transp_sub-bd"/>
</dbReference>
<name>A0ABP7D053_9MICC</name>
<dbReference type="Proteomes" id="UP001501536">
    <property type="component" value="Unassembled WGS sequence"/>
</dbReference>
<evidence type="ECO:0000313" key="3">
    <source>
        <dbReference type="EMBL" id="GAA3697571.1"/>
    </source>
</evidence>
<dbReference type="Gene3D" id="3.40.190.120">
    <property type="entry name" value="Osmoprotection protein (prox), domain 2"/>
    <property type="match status" value="1"/>
</dbReference>
<dbReference type="RefSeq" id="WP_344880320.1">
    <property type="nucleotide sequence ID" value="NZ_BAABCJ010000001.1"/>
</dbReference>
<gene>
    <name evidence="3" type="ORF">GCM10022377_08080</name>
</gene>
<evidence type="ECO:0000313" key="4">
    <source>
        <dbReference type="Proteomes" id="UP001501536"/>
    </source>
</evidence>
<dbReference type="Gene3D" id="3.40.190.10">
    <property type="entry name" value="Periplasmic binding protein-like II"/>
    <property type="match status" value="1"/>
</dbReference>
<proteinExistence type="predicted"/>
<evidence type="ECO:0000256" key="1">
    <source>
        <dbReference type="SAM" id="MobiDB-lite"/>
    </source>
</evidence>
<feature type="domain" description="ABC-type glycine betaine transport system substrate-binding" evidence="2">
    <location>
        <begin position="62"/>
        <end position="322"/>
    </location>
</feature>
<comment type="caution">
    <text evidence="3">The sequence shown here is derived from an EMBL/GenBank/DDBJ whole genome shotgun (WGS) entry which is preliminary data.</text>
</comment>
<accession>A0ABP7D053</accession>
<protein>
    <submittedName>
        <fullName evidence="3">ABC transporter substrate-binding protein</fullName>
    </submittedName>
</protein>
<dbReference type="Pfam" id="PF04069">
    <property type="entry name" value="OpuAC"/>
    <property type="match status" value="1"/>
</dbReference>
<dbReference type="EMBL" id="BAABCJ010000001">
    <property type="protein sequence ID" value="GAA3697571.1"/>
    <property type="molecule type" value="Genomic_DNA"/>
</dbReference>